<comment type="caution">
    <text evidence="1">The sequence shown here is derived from an EMBL/GenBank/DDBJ whole genome shotgun (WGS) entry which is preliminary data.</text>
</comment>
<sequence>MNVGIALNEQEMCNINGGEITIGQAAYAVLSPPIGVPLLVIQHLKDVYQNEYNREYEYRKARG</sequence>
<evidence type="ECO:0000313" key="1">
    <source>
        <dbReference type="EMBL" id="NOU99541.1"/>
    </source>
</evidence>
<evidence type="ECO:0000313" key="2">
    <source>
        <dbReference type="Proteomes" id="UP000618579"/>
    </source>
</evidence>
<keyword evidence="2" id="KW-1185">Reference proteome</keyword>
<dbReference type="EMBL" id="WHNZ01000013">
    <property type="protein sequence ID" value="NOU99541.1"/>
    <property type="molecule type" value="Genomic_DNA"/>
</dbReference>
<name>A0ABX1ZL17_9BACL</name>
<dbReference type="Proteomes" id="UP000618579">
    <property type="component" value="Unassembled WGS sequence"/>
</dbReference>
<organism evidence="1 2">
    <name type="scientific">Paenibacillus planticolens</name>
    <dbReference type="NCBI Taxonomy" id="2654976"/>
    <lineage>
        <taxon>Bacteria</taxon>
        <taxon>Bacillati</taxon>
        <taxon>Bacillota</taxon>
        <taxon>Bacilli</taxon>
        <taxon>Bacillales</taxon>
        <taxon>Paenibacillaceae</taxon>
        <taxon>Paenibacillus</taxon>
    </lineage>
</organism>
<accession>A0ABX1ZL17</accession>
<reference evidence="1 2" key="1">
    <citation type="submission" date="2019-10" db="EMBL/GenBank/DDBJ databases">
        <title>Description of Paenibacillus pedi sp. nov.</title>
        <authorList>
            <person name="Carlier A."/>
            <person name="Qi S."/>
        </authorList>
    </citation>
    <scope>NUCLEOTIDE SEQUENCE [LARGE SCALE GENOMIC DNA]</scope>
    <source>
        <strain evidence="1 2">LMG 31457</strain>
    </source>
</reference>
<proteinExistence type="predicted"/>
<dbReference type="RefSeq" id="WP_171682414.1">
    <property type="nucleotide sequence ID" value="NZ_WHNZ01000013.1"/>
</dbReference>
<evidence type="ECO:0008006" key="3">
    <source>
        <dbReference type="Google" id="ProtNLM"/>
    </source>
</evidence>
<protein>
    <recommendedName>
        <fullName evidence="3">Class IIb bacteriocin, lactobin A/cerein 7B family</fullName>
    </recommendedName>
</protein>
<gene>
    <name evidence="1" type="ORF">GC097_05820</name>
</gene>